<dbReference type="AlphaFoldDB" id="A0AAU9IP50"/>
<dbReference type="SUPFAM" id="SSF51556">
    <property type="entry name" value="Metallo-dependent hydrolases"/>
    <property type="match status" value="1"/>
</dbReference>
<keyword evidence="4" id="KW-1185">Reference proteome</keyword>
<protein>
    <recommendedName>
        <fullName evidence="2">Amidohydrolase-related domain-containing protein</fullName>
    </recommendedName>
</protein>
<dbReference type="GO" id="GO:0004038">
    <property type="term" value="F:allantoinase activity"/>
    <property type="evidence" value="ECO:0007669"/>
    <property type="project" value="TreeGrafter"/>
</dbReference>
<evidence type="ECO:0000313" key="3">
    <source>
        <dbReference type="EMBL" id="CAG9310043.1"/>
    </source>
</evidence>
<sequence length="566" mass="63686">MSFKLAFISKNIICEGSRQPLHGFILVEDGIISQILPYDKDTYDFLMEQYLVEDLGDLFISPGLIDLNVTFGYEGSSVTTKAGLCGGVTCISTTDRLDGEIYTDIAPLLQISDDKIGEIPSLLNSNIFGLKAFLVPQGPESQILTKVEEALRETNGNLPIFVHPEFTTHKELLENTPFHMVIPEERGLTPSEFKIEEFPENEFSSSSSDDEIEPFDYSPDSTPTTKDIGGIRRTSFKIPVIISPFEILPNRSPEKKRGSLPNVFSVIQNHSFSEEIKTCPNKVRGKRHSILCTLGNQNKPIPPQDFPFMKRGSISSESYKNYAKTFPESWEAEAVEKVLSLNIKAKIHFTNVCSNKAIELIRNYRDSYPNLTCETSLPYLFFSNIDVKPGDTRYKVNPPIRDGGNYNLLWDSLKLRYIDCISSYHQPVAPPQKFLGDFKRAVNGVSSMGYLLQAIWTRLKADVREDNEKSFLVLLSQWLSQTPAEILGLKSKGSISAGKDADLVIWDPYQKFIVKPNENISSEMSPLMGEELYGKIMRTYVRGKLAFNDNSGVICAVGEVLRRKNY</sequence>
<dbReference type="Gene3D" id="3.20.20.140">
    <property type="entry name" value="Metal-dependent hydrolases"/>
    <property type="match status" value="2"/>
</dbReference>
<dbReference type="EMBL" id="CAJZBQ010000001">
    <property type="protein sequence ID" value="CAG9310043.1"/>
    <property type="molecule type" value="Genomic_DNA"/>
</dbReference>
<evidence type="ECO:0000256" key="1">
    <source>
        <dbReference type="SAM" id="MobiDB-lite"/>
    </source>
</evidence>
<feature type="region of interest" description="Disordered" evidence="1">
    <location>
        <begin position="200"/>
        <end position="229"/>
    </location>
</feature>
<gene>
    <name evidence="3" type="ORF">BSTOLATCC_MIC255</name>
</gene>
<dbReference type="InterPro" id="IPR050138">
    <property type="entry name" value="DHOase/Allantoinase_Hydrolase"/>
</dbReference>
<organism evidence="3 4">
    <name type="scientific">Blepharisma stoltei</name>
    <dbReference type="NCBI Taxonomy" id="1481888"/>
    <lineage>
        <taxon>Eukaryota</taxon>
        <taxon>Sar</taxon>
        <taxon>Alveolata</taxon>
        <taxon>Ciliophora</taxon>
        <taxon>Postciliodesmatophora</taxon>
        <taxon>Heterotrichea</taxon>
        <taxon>Heterotrichida</taxon>
        <taxon>Blepharismidae</taxon>
        <taxon>Blepharisma</taxon>
    </lineage>
</organism>
<dbReference type="InterPro" id="IPR006680">
    <property type="entry name" value="Amidohydro-rel"/>
</dbReference>
<feature type="domain" description="Amidohydrolase-related" evidence="2">
    <location>
        <begin position="476"/>
        <end position="545"/>
    </location>
</feature>
<dbReference type="Proteomes" id="UP001162131">
    <property type="component" value="Unassembled WGS sequence"/>
</dbReference>
<accession>A0AAU9IP50</accession>
<dbReference type="GO" id="GO:0006145">
    <property type="term" value="P:purine nucleobase catabolic process"/>
    <property type="evidence" value="ECO:0007669"/>
    <property type="project" value="TreeGrafter"/>
</dbReference>
<dbReference type="PANTHER" id="PTHR43668:SF2">
    <property type="entry name" value="ALLANTOINASE"/>
    <property type="match status" value="1"/>
</dbReference>
<dbReference type="PANTHER" id="PTHR43668">
    <property type="entry name" value="ALLANTOINASE"/>
    <property type="match status" value="1"/>
</dbReference>
<dbReference type="InterPro" id="IPR011059">
    <property type="entry name" value="Metal-dep_hydrolase_composite"/>
</dbReference>
<dbReference type="GO" id="GO:0005737">
    <property type="term" value="C:cytoplasm"/>
    <property type="evidence" value="ECO:0007669"/>
    <property type="project" value="TreeGrafter"/>
</dbReference>
<comment type="caution">
    <text evidence="3">The sequence shown here is derived from an EMBL/GenBank/DDBJ whole genome shotgun (WGS) entry which is preliminary data.</text>
</comment>
<name>A0AAU9IP50_9CILI</name>
<dbReference type="InterPro" id="IPR032466">
    <property type="entry name" value="Metal_Hydrolase"/>
</dbReference>
<proteinExistence type="predicted"/>
<dbReference type="Pfam" id="PF01979">
    <property type="entry name" value="Amidohydro_1"/>
    <property type="match status" value="1"/>
</dbReference>
<dbReference type="SUPFAM" id="SSF51338">
    <property type="entry name" value="Composite domain of metallo-dependent hydrolases"/>
    <property type="match status" value="1"/>
</dbReference>
<reference evidence="3" key="1">
    <citation type="submission" date="2021-09" db="EMBL/GenBank/DDBJ databases">
        <authorList>
            <consortium name="AG Swart"/>
            <person name="Singh M."/>
            <person name="Singh A."/>
            <person name="Seah K."/>
            <person name="Emmerich C."/>
        </authorList>
    </citation>
    <scope>NUCLEOTIDE SEQUENCE</scope>
    <source>
        <strain evidence="3">ATCC30299</strain>
    </source>
</reference>
<evidence type="ECO:0000259" key="2">
    <source>
        <dbReference type="Pfam" id="PF01979"/>
    </source>
</evidence>
<evidence type="ECO:0000313" key="4">
    <source>
        <dbReference type="Proteomes" id="UP001162131"/>
    </source>
</evidence>